<evidence type="ECO:0000313" key="1">
    <source>
        <dbReference type="EMBL" id="PXF32178.1"/>
    </source>
</evidence>
<keyword evidence="2" id="KW-1185">Reference proteome</keyword>
<dbReference type="RefSeq" id="WP_110186420.1">
    <property type="nucleotide sequence ID" value="NZ_CP177354.1"/>
</dbReference>
<comment type="caution">
    <text evidence="1">The sequence shown here is derived from an EMBL/GenBank/DDBJ whole genome shotgun (WGS) entry which is preliminary data.</text>
</comment>
<gene>
    <name evidence="1" type="ORF">WH50_05440</name>
</gene>
<organism evidence="1 2">
    <name type="scientific">Pokkaliibacter plantistimulans</name>
    <dbReference type="NCBI Taxonomy" id="1635171"/>
    <lineage>
        <taxon>Bacteria</taxon>
        <taxon>Pseudomonadati</taxon>
        <taxon>Pseudomonadota</taxon>
        <taxon>Gammaproteobacteria</taxon>
        <taxon>Oceanospirillales</taxon>
        <taxon>Balneatrichaceae</taxon>
        <taxon>Pokkaliibacter</taxon>
    </lineage>
</organism>
<sequence length="285" mass="31375">MTHCHRVIAEQLYQGEAVSQVTADWYCDALALNRQPIDPQLLSAYPVCIAWLRTILEQPSLQTTEVLHKAHQSHTLDLPVSILTRLCQMPEEWPLISNATLSSLLSVEALSFPALAGTVLRSSGISSLPALTALFSTHSRPLPSYHQAVITPLAPATGKADLVALQAPTSSLAARDRLWLRHGLKLAEPAGVNLLAERDGSALATFASAHIQQLQAWLQDHHYSSTHTPYLNGYPLTSELDYATLQQHWQHGHQGHRFVVELLINHLHWQHPPVSACGWQGASLP</sequence>
<dbReference type="EMBL" id="LAPT01000022">
    <property type="protein sequence ID" value="PXF32178.1"/>
    <property type="molecule type" value="Genomic_DNA"/>
</dbReference>
<name>A0ABX5M3C4_9GAMM</name>
<protein>
    <submittedName>
        <fullName evidence="1">Uncharacterized protein</fullName>
    </submittedName>
</protein>
<reference evidence="1 2" key="1">
    <citation type="submission" date="2015-03" db="EMBL/GenBank/DDBJ databases">
        <authorList>
            <person name="Krishnan R."/>
            <person name="Midha S."/>
            <person name="Patil P.B."/>
            <person name="Rameshkumar N."/>
        </authorList>
    </citation>
    <scope>NUCLEOTIDE SEQUENCE [LARGE SCALE GENOMIC DNA]</scope>
    <source>
        <strain evidence="1 2">L1E11</strain>
    </source>
</reference>
<dbReference type="Proteomes" id="UP000248090">
    <property type="component" value="Unassembled WGS sequence"/>
</dbReference>
<accession>A0ABX5M3C4</accession>
<proteinExistence type="predicted"/>
<evidence type="ECO:0000313" key="2">
    <source>
        <dbReference type="Proteomes" id="UP000248090"/>
    </source>
</evidence>